<dbReference type="PANTHER" id="PTHR11592:SF78">
    <property type="entry name" value="GLUTATHIONE PEROXIDASE"/>
    <property type="match status" value="1"/>
</dbReference>
<dbReference type="CDD" id="cd00340">
    <property type="entry name" value="GSH_Peroxidase"/>
    <property type="match status" value="1"/>
</dbReference>
<gene>
    <name evidence="5" type="ORF">PBIL07802_LOCUS3659</name>
    <name evidence="6" type="ORF">PBIL07802_LOCUS3663</name>
</gene>
<sequence length="114" mass="13024">MDKELAGSDFKIIAFPCNQFLGQEPWDNGKIKDFVKTKFGVEFLMMDKINVNGTNTHEVYKFLRSREGIRDNPGKIGWNFGKFLVGKDGQVVQRYGPRVAPNDIMPDIQAELKK</sequence>
<evidence type="ECO:0000313" key="6">
    <source>
        <dbReference type="EMBL" id="CAE0241501.1"/>
    </source>
</evidence>
<organism evidence="5">
    <name type="scientific">Palpitomonas bilix</name>
    <dbReference type="NCBI Taxonomy" id="652834"/>
    <lineage>
        <taxon>Eukaryota</taxon>
        <taxon>Eukaryota incertae sedis</taxon>
    </lineage>
</organism>
<evidence type="ECO:0000313" key="5">
    <source>
        <dbReference type="EMBL" id="CAE0241497.1"/>
    </source>
</evidence>
<dbReference type="PRINTS" id="PR01011">
    <property type="entry name" value="GLUTPROXDASE"/>
</dbReference>
<dbReference type="SUPFAM" id="SSF52833">
    <property type="entry name" value="Thioredoxin-like"/>
    <property type="match status" value="1"/>
</dbReference>
<dbReference type="InterPro" id="IPR000889">
    <property type="entry name" value="Glutathione_peroxidase"/>
</dbReference>
<dbReference type="GO" id="GO:0004601">
    <property type="term" value="F:peroxidase activity"/>
    <property type="evidence" value="ECO:0007669"/>
    <property type="project" value="UniProtKB-KW"/>
</dbReference>
<dbReference type="PIRSF" id="PIRSF000303">
    <property type="entry name" value="Glutathion_perox"/>
    <property type="match status" value="1"/>
</dbReference>
<dbReference type="Pfam" id="PF00255">
    <property type="entry name" value="GSHPx"/>
    <property type="match status" value="1"/>
</dbReference>
<comment type="similarity">
    <text evidence="1 4">Belongs to the glutathione peroxidase family.</text>
</comment>
<dbReference type="InterPro" id="IPR036249">
    <property type="entry name" value="Thioredoxin-like_sf"/>
</dbReference>
<dbReference type="Gene3D" id="3.40.30.10">
    <property type="entry name" value="Glutaredoxin"/>
    <property type="match status" value="1"/>
</dbReference>
<dbReference type="GO" id="GO:0006979">
    <property type="term" value="P:response to oxidative stress"/>
    <property type="evidence" value="ECO:0007669"/>
    <property type="project" value="InterPro"/>
</dbReference>
<evidence type="ECO:0000256" key="3">
    <source>
        <dbReference type="ARBA" id="ARBA00023002"/>
    </source>
</evidence>
<dbReference type="PROSITE" id="PS00763">
    <property type="entry name" value="GLUTATHIONE_PEROXID_2"/>
    <property type="match status" value="1"/>
</dbReference>
<evidence type="ECO:0000256" key="2">
    <source>
        <dbReference type="ARBA" id="ARBA00022559"/>
    </source>
</evidence>
<protein>
    <recommendedName>
        <fullName evidence="4">Glutathione peroxidase</fullName>
    </recommendedName>
</protein>
<reference evidence="5" key="1">
    <citation type="submission" date="2021-01" db="EMBL/GenBank/DDBJ databases">
        <authorList>
            <person name="Corre E."/>
            <person name="Pelletier E."/>
            <person name="Niang G."/>
            <person name="Scheremetjew M."/>
            <person name="Finn R."/>
            <person name="Kale V."/>
            <person name="Holt S."/>
            <person name="Cochrane G."/>
            <person name="Meng A."/>
            <person name="Brown T."/>
            <person name="Cohen L."/>
        </authorList>
    </citation>
    <scope>NUCLEOTIDE SEQUENCE</scope>
    <source>
        <strain evidence="5">NIES-2562</strain>
    </source>
</reference>
<proteinExistence type="inferred from homology"/>
<dbReference type="EMBL" id="HBIB01005987">
    <property type="protein sequence ID" value="CAE0241501.1"/>
    <property type="molecule type" value="Transcribed_RNA"/>
</dbReference>
<evidence type="ECO:0000256" key="1">
    <source>
        <dbReference type="ARBA" id="ARBA00006926"/>
    </source>
</evidence>
<evidence type="ECO:0000256" key="4">
    <source>
        <dbReference type="RuleBase" id="RU000499"/>
    </source>
</evidence>
<keyword evidence="2 4" id="KW-0575">Peroxidase</keyword>
<dbReference type="EMBL" id="HBIB01005983">
    <property type="protein sequence ID" value="CAE0241497.1"/>
    <property type="molecule type" value="Transcribed_RNA"/>
</dbReference>
<name>A0A7S3CZ16_9EUKA</name>
<dbReference type="InterPro" id="IPR029760">
    <property type="entry name" value="GPX_CS"/>
</dbReference>
<keyword evidence="3 4" id="KW-0560">Oxidoreductase</keyword>
<dbReference type="AlphaFoldDB" id="A0A7S3CZ16"/>
<dbReference type="PANTHER" id="PTHR11592">
    <property type="entry name" value="GLUTATHIONE PEROXIDASE"/>
    <property type="match status" value="1"/>
</dbReference>
<dbReference type="PROSITE" id="PS51355">
    <property type="entry name" value="GLUTATHIONE_PEROXID_3"/>
    <property type="match status" value="1"/>
</dbReference>
<accession>A0A7S3CZ16</accession>